<dbReference type="GO" id="GO:0004519">
    <property type="term" value="F:endonuclease activity"/>
    <property type="evidence" value="ECO:0007669"/>
    <property type="project" value="UniProtKB-KW"/>
</dbReference>
<evidence type="ECO:0000259" key="4">
    <source>
        <dbReference type="PROSITE" id="PS50830"/>
    </source>
</evidence>
<protein>
    <submittedName>
        <fullName evidence="5">Endonuclease YncB, thermonuclease family</fullName>
    </submittedName>
</protein>
<dbReference type="InterPro" id="IPR016071">
    <property type="entry name" value="Staphylococal_nuclease_OB-fold"/>
</dbReference>
<keyword evidence="3" id="KW-0378">Hydrolase</keyword>
<keyword evidence="1" id="KW-0540">Nuclease</keyword>
<keyword evidence="6" id="KW-1185">Reference proteome</keyword>
<dbReference type="PROSITE" id="PS50830">
    <property type="entry name" value="TNASE_3"/>
    <property type="match status" value="1"/>
</dbReference>
<keyword evidence="2 5" id="KW-0255">Endonuclease</keyword>
<reference evidence="6" key="1">
    <citation type="submission" date="2016-10" db="EMBL/GenBank/DDBJ databases">
        <authorList>
            <person name="Varghese N."/>
            <person name="Submissions S."/>
        </authorList>
    </citation>
    <scope>NUCLEOTIDE SEQUENCE [LARGE SCALE GENOMIC DNA]</scope>
    <source>
        <strain evidence="6">DSM 22361</strain>
    </source>
</reference>
<evidence type="ECO:0000256" key="2">
    <source>
        <dbReference type="ARBA" id="ARBA00022759"/>
    </source>
</evidence>
<sequence>MKHNKSEPELLLLQPMRIKLLLLLFCMVCCMDIVHAQQILQGKIVRIADGDTVTLLDSLNQQHKIRLHGIDCPERHQDFHQVARDYVGELCYDKQVKVEVTGKDRYQRILGKLYLDQQEINLLLLQQGLAWHYTQFDKSPAYAQAEREARLAGLHIWSLKDAMAPWLFRKQKRDRQKSNITK</sequence>
<feature type="domain" description="TNase-like" evidence="4">
    <location>
        <begin position="38"/>
        <end position="159"/>
    </location>
</feature>
<dbReference type="InterPro" id="IPR002071">
    <property type="entry name" value="Thermonucl_AS"/>
</dbReference>
<evidence type="ECO:0000256" key="1">
    <source>
        <dbReference type="ARBA" id="ARBA00022722"/>
    </source>
</evidence>
<dbReference type="Pfam" id="PF00565">
    <property type="entry name" value="SNase"/>
    <property type="match status" value="1"/>
</dbReference>
<proteinExistence type="predicted"/>
<evidence type="ECO:0000256" key="3">
    <source>
        <dbReference type="ARBA" id="ARBA00022801"/>
    </source>
</evidence>
<organism evidence="5 6">
    <name type="scientific">Sphingobacterium lactis</name>
    <dbReference type="NCBI Taxonomy" id="797291"/>
    <lineage>
        <taxon>Bacteria</taxon>
        <taxon>Pseudomonadati</taxon>
        <taxon>Bacteroidota</taxon>
        <taxon>Sphingobacteriia</taxon>
        <taxon>Sphingobacteriales</taxon>
        <taxon>Sphingobacteriaceae</taxon>
        <taxon>Sphingobacterium</taxon>
    </lineage>
</organism>
<evidence type="ECO:0000313" key="6">
    <source>
        <dbReference type="Proteomes" id="UP000236731"/>
    </source>
</evidence>
<dbReference type="EMBL" id="FNUT01000002">
    <property type="protein sequence ID" value="SEF75977.1"/>
    <property type="molecule type" value="Genomic_DNA"/>
</dbReference>
<dbReference type="Gene3D" id="2.40.50.90">
    <property type="match status" value="1"/>
</dbReference>
<dbReference type="PANTHER" id="PTHR12302:SF3">
    <property type="entry name" value="SERINE_THREONINE-PROTEIN KINASE 31"/>
    <property type="match status" value="1"/>
</dbReference>
<dbReference type="PANTHER" id="PTHR12302">
    <property type="entry name" value="EBNA2 BINDING PROTEIN P100"/>
    <property type="match status" value="1"/>
</dbReference>
<dbReference type="GO" id="GO:0003676">
    <property type="term" value="F:nucleic acid binding"/>
    <property type="evidence" value="ECO:0007669"/>
    <property type="project" value="InterPro"/>
</dbReference>
<dbReference type="GO" id="GO:0016787">
    <property type="term" value="F:hydrolase activity"/>
    <property type="evidence" value="ECO:0007669"/>
    <property type="project" value="UniProtKB-KW"/>
</dbReference>
<dbReference type="PROSITE" id="PS01123">
    <property type="entry name" value="TNASE_1"/>
    <property type="match status" value="1"/>
</dbReference>
<dbReference type="SMART" id="SM00318">
    <property type="entry name" value="SNc"/>
    <property type="match status" value="1"/>
</dbReference>
<dbReference type="Proteomes" id="UP000236731">
    <property type="component" value="Unassembled WGS sequence"/>
</dbReference>
<evidence type="ECO:0000313" key="5">
    <source>
        <dbReference type="EMBL" id="SEF75977.1"/>
    </source>
</evidence>
<name>A0A1H5UP48_9SPHI</name>
<accession>A0A1H5UP48</accession>
<dbReference type="SUPFAM" id="SSF50199">
    <property type="entry name" value="Staphylococcal nuclease"/>
    <property type="match status" value="1"/>
</dbReference>
<dbReference type="AlphaFoldDB" id="A0A1H5UP48"/>
<dbReference type="InterPro" id="IPR035437">
    <property type="entry name" value="SNase_OB-fold_sf"/>
</dbReference>
<gene>
    <name evidence="5" type="ORF">SAMN05421877_102340</name>
</gene>